<name>A0A9D2KMT8_9BACT</name>
<sequence>MADNMGNMTITSTNSLATLRVPGLYNSPITLEAFATDALVSPAQVNPVVVEMSVDGHLSAGFVPTAKEVTFAFAADSPSRVAFEDWAAAQDAAREVMACEVEFVVPAVNRKYTGKRGFLTAAQPGVAAGQTLQSGQFVITFESWVPSNI</sequence>
<accession>A0A9D2KMT8</accession>
<dbReference type="Proteomes" id="UP000824225">
    <property type="component" value="Unassembled WGS sequence"/>
</dbReference>
<evidence type="ECO:0000313" key="1">
    <source>
        <dbReference type="EMBL" id="HJA08898.1"/>
    </source>
</evidence>
<protein>
    <submittedName>
        <fullName evidence="1">Uncharacterized protein</fullName>
    </submittedName>
</protein>
<dbReference type="InterPro" id="IPR054440">
    <property type="entry name" value="Gp32-like"/>
</dbReference>
<organism evidence="1 2">
    <name type="scientific">Candidatus Mailhella merdigallinarum</name>
    <dbReference type="NCBI Taxonomy" id="2838658"/>
    <lineage>
        <taxon>Bacteria</taxon>
        <taxon>Pseudomonadati</taxon>
        <taxon>Thermodesulfobacteriota</taxon>
        <taxon>Desulfovibrionia</taxon>
        <taxon>Desulfovibrionales</taxon>
        <taxon>Desulfovibrionaceae</taxon>
        <taxon>Mailhella</taxon>
    </lineage>
</organism>
<dbReference type="AlphaFoldDB" id="A0A9D2KMT8"/>
<dbReference type="Pfam" id="PF22764">
    <property type="entry name" value="E217_Gp32"/>
    <property type="match status" value="1"/>
</dbReference>
<reference evidence="1" key="2">
    <citation type="submission" date="2021-04" db="EMBL/GenBank/DDBJ databases">
        <authorList>
            <person name="Gilroy R."/>
        </authorList>
    </citation>
    <scope>NUCLEOTIDE SEQUENCE</scope>
    <source>
        <strain evidence="1">CHK186-16707</strain>
    </source>
</reference>
<proteinExistence type="predicted"/>
<evidence type="ECO:0000313" key="2">
    <source>
        <dbReference type="Proteomes" id="UP000824225"/>
    </source>
</evidence>
<comment type="caution">
    <text evidence="1">The sequence shown here is derived from an EMBL/GenBank/DDBJ whole genome shotgun (WGS) entry which is preliminary data.</text>
</comment>
<gene>
    <name evidence="1" type="ORF">H9962_06890</name>
</gene>
<reference evidence="1" key="1">
    <citation type="journal article" date="2021" name="PeerJ">
        <title>Extensive microbial diversity within the chicken gut microbiome revealed by metagenomics and culture.</title>
        <authorList>
            <person name="Gilroy R."/>
            <person name="Ravi A."/>
            <person name="Getino M."/>
            <person name="Pursley I."/>
            <person name="Horton D.L."/>
            <person name="Alikhan N.F."/>
            <person name="Baker D."/>
            <person name="Gharbi K."/>
            <person name="Hall N."/>
            <person name="Watson M."/>
            <person name="Adriaenssens E.M."/>
            <person name="Foster-Nyarko E."/>
            <person name="Jarju S."/>
            <person name="Secka A."/>
            <person name="Antonio M."/>
            <person name="Oren A."/>
            <person name="Chaudhuri R.R."/>
            <person name="La Ragione R."/>
            <person name="Hildebrand F."/>
            <person name="Pallen M.J."/>
        </authorList>
    </citation>
    <scope>NUCLEOTIDE SEQUENCE</scope>
    <source>
        <strain evidence="1">CHK186-16707</strain>
    </source>
</reference>
<dbReference type="EMBL" id="DXAN01000023">
    <property type="protein sequence ID" value="HJA08898.1"/>
    <property type="molecule type" value="Genomic_DNA"/>
</dbReference>